<evidence type="ECO:0000256" key="1">
    <source>
        <dbReference type="SAM" id="MobiDB-lite"/>
    </source>
</evidence>
<gene>
    <name evidence="2" type="ORF">SDC9_121555</name>
</gene>
<dbReference type="AlphaFoldDB" id="A0A645CCA0"/>
<dbReference type="EMBL" id="VSSQ01026050">
    <property type="protein sequence ID" value="MPM74567.1"/>
    <property type="molecule type" value="Genomic_DNA"/>
</dbReference>
<comment type="caution">
    <text evidence="2">The sequence shown here is derived from an EMBL/GenBank/DDBJ whole genome shotgun (WGS) entry which is preliminary data.</text>
</comment>
<accession>A0A645CCA0</accession>
<proteinExistence type="predicted"/>
<sequence length="164" mass="18735">MLADRFQGRFQRRHVAFAAPHVAQFLLQEIALHVDDHAIRQIEHLAVIGCGQRLLVAHTAADQDIDLRIFSLDRRYTAIEQRNLPVRARRRSLATDHELARFAISAFAIGNDGRHHGAYEPDPHDDDDFLAARPGSLGKSPDTLVLGSIRRWLRQRERLAVRRN</sequence>
<evidence type="ECO:0000313" key="2">
    <source>
        <dbReference type="EMBL" id="MPM74567.1"/>
    </source>
</evidence>
<organism evidence="2">
    <name type="scientific">bioreactor metagenome</name>
    <dbReference type="NCBI Taxonomy" id="1076179"/>
    <lineage>
        <taxon>unclassified sequences</taxon>
        <taxon>metagenomes</taxon>
        <taxon>ecological metagenomes</taxon>
    </lineage>
</organism>
<reference evidence="2" key="1">
    <citation type="submission" date="2019-08" db="EMBL/GenBank/DDBJ databases">
        <authorList>
            <person name="Kucharzyk K."/>
            <person name="Murdoch R.W."/>
            <person name="Higgins S."/>
            <person name="Loffler F."/>
        </authorList>
    </citation>
    <scope>NUCLEOTIDE SEQUENCE</scope>
</reference>
<feature type="region of interest" description="Disordered" evidence="1">
    <location>
        <begin position="115"/>
        <end position="134"/>
    </location>
</feature>
<name>A0A645CCA0_9ZZZZ</name>
<protein>
    <submittedName>
        <fullName evidence="2">Uncharacterized protein</fullName>
    </submittedName>
</protein>